<dbReference type="RefSeq" id="WP_084692653.1">
    <property type="nucleotide sequence ID" value="NZ_CP059735.1"/>
</dbReference>
<proteinExistence type="predicted"/>
<reference evidence="1 2" key="2">
    <citation type="journal article" date="2022" name="Mar. Drugs">
        <title>Bioassay-Guided Fractionation Leads to the Detection of Cholic Acid Generated by the Rare Thalassomonas sp.</title>
        <authorList>
            <person name="Pheiffer F."/>
            <person name="Schneider Y.K."/>
            <person name="Hansen E.H."/>
            <person name="Andersen J.H."/>
            <person name="Isaksson J."/>
            <person name="Busche T."/>
            <person name="R C."/>
            <person name="Kalinowski J."/>
            <person name="Zyl L.V."/>
            <person name="Trindade M."/>
        </authorList>
    </citation>
    <scope>NUCLEOTIDE SEQUENCE [LARGE SCALE GENOMIC DNA]</scope>
    <source>
        <strain evidence="1 2">A5K-106</strain>
    </source>
</reference>
<dbReference type="EMBL" id="CP059735">
    <property type="protein sequence ID" value="WDD99583.1"/>
    <property type="molecule type" value="Genomic_DNA"/>
</dbReference>
<organism evidence="1 2">
    <name type="scientific">Thalassomonas actiniarum</name>
    <dbReference type="NCBI Taxonomy" id="485447"/>
    <lineage>
        <taxon>Bacteria</taxon>
        <taxon>Pseudomonadati</taxon>
        <taxon>Pseudomonadota</taxon>
        <taxon>Gammaproteobacteria</taxon>
        <taxon>Alteromonadales</taxon>
        <taxon>Colwelliaceae</taxon>
        <taxon>Thalassomonas</taxon>
    </lineage>
</organism>
<dbReference type="Proteomes" id="UP000032568">
    <property type="component" value="Chromosome"/>
</dbReference>
<evidence type="ECO:0000313" key="1">
    <source>
        <dbReference type="EMBL" id="WDD99583.1"/>
    </source>
</evidence>
<dbReference type="AlphaFoldDB" id="A0AAE9YSE6"/>
<name>A0AAE9YSE6_9GAMM</name>
<dbReference type="InterPro" id="IPR010583">
    <property type="entry name" value="MipA"/>
</dbReference>
<dbReference type="KEGG" id="tact:SG35_002585"/>
<keyword evidence="2" id="KW-1185">Reference proteome</keyword>
<dbReference type="Pfam" id="PF06629">
    <property type="entry name" value="MipA"/>
    <property type="match status" value="1"/>
</dbReference>
<evidence type="ECO:0000313" key="2">
    <source>
        <dbReference type="Proteomes" id="UP000032568"/>
    </source>
</evidence>
<reference evidence="1 2" key="1">
    <citation type="journal article" date="2015" name="Genome Announc.">
        <title>Draft Genome Sequences of Marine Isolates of Thalassomonas viridans and Thalassomonas actiniarum.</title>
        <authorList>
            <person name="Olonade I."/>
            <person name="van Zyl L.J."/>
            <person name="Trindade M."/>
        </authorList>
    </citation>
    <scope>NUCLEOTIDE SEQUENCE [LARGE SCALE GENOMIC DNA]</scope>
    <source>
        <strain evidence="1 2">A5K-106</strain>
    </source>
</reference>
<gene>
    <name evidence="1" type="ORF">SG35_002585</name>
</gene>
<protein>
    <submittedName>
        <fullName evidence="1">MipA/OmpV family protein</fullName>
    </submittedName>
</protein>
<sequence length="254" mass="28062">MKLLALSITGFTVLSYGVAAQVLPEKTDVTTANSLLSIQKSIDSASSTPKKNSVNLPEKYLDSARLAADNGESRLKFNNNLSNSWSWNPSSIDFRPEAMSAAITTDANFLEKQVLQDHSQQPLSQLNVSYQGKRLSVQTGFSTERLEHDQGNKFFLQGSYSLWSFNNFDIAVTAKIETLDKDIIQSYYPVENTTLEINQLSTNKTLGLIGTFDLSSRWKMIGAITTTSIGSEITSPLIENNTFNMALIGTTYSF</sequence>
<accession>A0AAE9YSE6</accession>